<accession>X0WMC5</accession>
<protein>
    <submittedName>
        <fullName evidence="1">Uncharacterized protein</fullName>
    </submittedName>
</protein>
<proteinExistence type="predicted"/>
<name>X0WMC5_9ZZZZ</name>
<organism evidence="1">
    <name type="scientific">marine sediment metagenome</name>
    <dbReference type="NCBI Taxonomy" id="412755"/>
    <lineage>
        <taxon>unclassified sequences</taxon>
        <taxon>metagenomes</taxon>
        <taxon>ecological metagenomes</taxon>
    </lineage>
</organism>
<evidence type="ECO:0000313" key="1">
    <source>
        <dbReference type="EMBL" id="GAG31800.1"/>
    </source>
</evidence>
<comment type="caution">
    <text evidence="1">The sequence shown here is derived from an EMBL/GenBank/DDBJ whole genome shotgun (WGS) entry which is preliminary data.</text>
</comment>
<sequence length="157" mass="18379">MQFYQFPDMRGAGTTAIWLGYYAKEWSFTGNTEFAVTHGLRGRPGHDPNLTGRLNPYCSVDSDMQIVNQMLKYYKFGFGFVTDEVCYLIREGRLSRGAAAKLVRQYDGRCGGRYTREFCEYIGISERVFWRVTNGWVNRELFERSTSWWKPKFEVGR</sequence>
<reference evidence="1" key="1">
    <citation type="journal article" date="2014" name="Front. Microbiol.">
        <title>High frequency of phylogenetically diverse reductive dehalogenase-homologous genes in deep subseafloor sedimentary metagenomes.</title>
        <authorList>
            <person name="Kawai M."/>
            <person name="Futagami T."/>
            <person name="Toyoda A."/>
            <person name="Takaki Y."/>
            <person name="Nishi S."/>
            <person name="Hori S."/>
            <person name="Arai W."/>
            <person name="Tsubouchi T."/>
            <person name="Morono Y."/>
            <person name="Uchiyama I."/>
            <person name="Ito T."/>
            <person name="Fujiyama A."/>
            <person name="Inagaki F."/>
            <person name="Takami H."/>
        </authorList>
    </citation>
    <scope>NUCLEOTIDE SEQUENCE</scope>
    <source>
        <strain evidence="1">Expedition CK06-06</strain>
    </source>
</reference>
<dbReference type="AlphaFoldDB" id="X0WMC5"/>
<dbReference type="EMBL" id="BARS01041399">
    <property type="protein sequence ID" value="GAG31800.1"/>
    <property type="molecule type" value="Genomic_DNA"/>
</dbReference>
<gene>
    <name evidence="1" type="ORF">S01H1_62969</name>
</gene>